<protein>
    <submittedName>
        <fullName evidence="11">Ig-like domain-containing protein</fullName>
    </submittedName>
</protein>
<reference evidence="11 12" key="1">
    <citation type="submission" date="2024-09" db="EMBL/GenBank/DDBJ databases">
        <authorList>
            <person name="Sun Q."/>
            <person name="Mori K."/>
        </authorList>
    </citation>
    <scope>NUCLEOTIDE SEQUENCE [LARGE SCALE GENOMIC DNA]</scope>
    <source>
        <strain evidence="11 12">TBRC 7907</strain>
    </source>
</reference>
<keyword evidence="9" id="KW-0732">Signal</keyword>
<feature type="signal peptide" evidence="9">
    <location>
        <begin position="1"/>
        <end position="20"/>
    </location>
</feature>
<evidence type="ECO:0000256" key="3">
    <source>
        <dbReference type="ARBA" id="ARBA00022960"/>
    </source>
</evidence>
<keyword evidence="5" id="KW-0012">Acyltransferase</keyword>
<evidence type="ECO:0000256" key="8">
    <source>
        <dbReference type="SAM" id="MobiDB-lite"/>
    </source>
</evidence>
<evidence type="ECO:0000256" key="7">
    <source>
        <dbReference type="PROSITE-ProRule" id="PRU01373"/>
    </source>
</evidence>
<dbReference type="CDD" id="cd16913">
    <property type="entry name" value="YkuD_like"/>
    <property type="match status" value="1"/>
</dbReference>
<dbReference type="Pfam" id="PF03734">
    <property type="entry name" value="YkuD"/>
    <property type="match status" value="1"/>
</dbReference>
<dbReference type="InterPro" id="IPR038063">
    <property type="entry name" value="Transpep_catalytic_dom"/>
</dbReference>
<dbReference type="RefSeq" id="WP_377853089.1">
    <property type="nucleotide sequence ID" value="NZ_JBHLZU010000015.1"/>
</dbReference>
<gene>
    <name evidence="11" type="ORF">ACFFQA_17635</name>
</gene>
<evidence type="ECO:0000313" key="12">
    <source>
        <dbReference type="Proteomes" id="UP001589693"/>
    </source>
</evidence>
<keyword evidence="4 7" id="KW-0573">Peptidoglycan synthesis</keyword>
<feature type="region of interest" description="Disordered" evidence="8">
    <location>
        <begin position="320"/>
        <end position="349"/>
    </location>
</feature>
<keyword evidence="6 7" id="KW-0961">Cell wall biogenesis/degradation</keyword>
<feature type="domain" description="L,D-TPase catalytic" evidence="10">
    <location>
        <begin position="216"/>
        <end position="325"/>
    </location>
</feature>
<dbReference type="Pfam" id="PF17964">
    <property type="entry name" value="Big_10"/>
    <property type="match status" value="1"/>
</dbReference>
<keyword evidence="12" id="KW-1185">Reference proteome</keyword>
<dbReference type="PROSITE" id="PS52029">
    <property type="entry name" value="LD_TPASE"/>
    <property type="match status" value="1"/>
</dbReference>
<name>A0ABV6A1F0_9PSEU</name>
<dbReference type="Proteomes" id="UP001589693">
    <property type="component" value="Unassembled WGS sequence"/>
</dbReference>
<keyword evidence="3 7" id="KW-0133">Cell shape</keyword>
<evidence type="ECO:0000256" key="5">
    <source>
        <dbReference type="ARBA" id="ARBA00023315"/>
    </source>
</evidence>
<organism evidence="11 12">
    <name type="scientific">Allokutzneria oryzae</name>
    <dbReference type="NCBI Taxonomy" id="1378989"/>
    <lineage>
        <taxon>Bacteria</taxon>
        <taxon>Bacillati</taxon>
        <taxon>Actinomycetota</taxon>
        <taxon>Actinomycetes</taxon>
        <taxon>Pseudonocardiales</taxon>
        <taxon>Pseudonocardiaceae</taxon>
        <taxon>Allokutzneria</taxon>
    </lineage>
</organism>
<evidence type="ECO:0000313" key="11">
    <source>
        <dbReference type="EMBL" id="MFB9905759.1"/>
    </source>
</evidence>
<comment type="pathway">
    <text evidence="1 7">Cell wall biogenesis; peptidoglycan biosynthesis.</text>
</comment>
<feature type="compositionally biased region" description="Low complexity" evidence="8">
    <location>
        <begin position="331"/>
        <end position="340"/>
    </location>
</feature>
<dbReference type="EMBL" id="JBHLZU010000015">
    <property type="protein sequence ID" value="MFB9905759.1"/>
    <property type="molecule type" value="Genomic_DNA"/>
</dbReference>
<dbReference type="PANTHER" id="PTHR30582">
    <property type="entry name" value="L,D-TRANSPEPTIDASE"/>
    <property type="match status" value="1"/>
</dbReference>
<evidence type="ECO:0000259" key="10">
    <source>
        <dbReference type="PROSITE" id="PS52029"/>
    </source>
</evidence>
<feature type="active site" description="Nucleophile" evidence="7">
    <location>
        <position position="301"/>
    </location>
</feature>
<evidence type="ECO:0000256" key="1">
    <source>
        <dbReference type="ARBA" id="ARBA00004752"/>
    </source>
</evidence>
<evidence type="ECO:0000256" key="2">
    <source>
        <dbReference type="ARBA" id="ARBA00022679"/>
    </source>
</evidence>
<evidence type="ECO:0000256" key="4">
    <source>
        <dbReference type="ARBA" id="ARBA00022984"/>
    </source>
</evidence>
<evidence type="ECO:0000256" key="6">
    <source>
        <dbReference type="ARBA" id="ARBA00023316"/>
    </source>
</evidence>
<dbReference type="SUPFAM" id="SSF141523">
    <property type="entry name" value="L,D-transpeptidase catalytic domain-like"/>
    <property type="match status" value="1"/>
</dbReference>
<dbReference type="InterPro" id="IPR041280">
    <property type="entry name" value="Big_10"/>
</dbReference>
<dbReference type="InterPro" id="IPR050979">
    <property type="entry name" value="LD-transpeptidase"/>
</dbReference>
<dbReference type="CDD" id="cd13432">
    <property type="entry name" value="LDT_IgD_like_2"/>
    <property type="match status" value="1"/>
</dbReference>
<dbReference type="InterPro" id="IPR005490">
    <property type="entry name" value="LD_TPept_cat_dom"/>
</dbReference>
<dbReference type="PANTHER" id="PTHR30582:SF2">
    <property type="entry name" value="L,D-TRANSPEPTIDASE YCIB-RELATED"/>
    <property type="match status" value="1"/>
</dbReference>
<feature type="active site" description="Proton donor/acceptor" evidence="7">
    <location>
        <position position="283"/>
    </location>
</feature>
<dbReference type="Gene3D" id="2.60.40.3710">
    <property type="match status" value="1"/>
</dbReference>
<comment type="caution">
    <text evidence="11">The sequence shown here is derived from an EMBL/GenBank/DDBJ whole genome shotgun (WGS) entry which is preliminary data.</text>
</comment>
<proteinExistence type="predicted"/>
<keyword evidence="2" id="KW-0808">Transferase</keyword>
<accession>A0ABV6A1F0</accession>
<dbReference type="Gene3D" id="2.60.40.3780">
    <property type="match status" value="1"/>
</dbReference>
<feature type="chain" id="PRO_5047459433" evidence="9">
    <location>
        <begin position="21"/>
        <end position="349"/>
    </location>
</feature>
<evidence type="ECO:0000256" key="9">
    <source>
        <dbReference type="SAM" id="SignalP"/>
    </source>
</evidence>
<dbReference type="Gene3D" id="2.40.440.10">
    <property type="entry name" value="L,D-transpeptidase catalytic domain-like"/>
    <property type="match status" value="1"/>
</dbReference>
<sequence length="349" mass="38113">MAAAFAVVGALGLSSCSTDADPPAPQPRQQAEVVVEPADKATGVSPAAALRVSVANATLGEVTLTEAGGRRIRGALATDRRSWTATEKPDFDKDYSYSSGTFRTVKPRKLIALGDGETAEGGVYGVARPVRLVFQEPGIKPKDRAAVERVLSVESTPSTEGSWGWVDGMNLTWQPKEYWQPGAKVTVRSSLRGVRIGEDAYGKNDFTVSFTIGRHQLVRADTDNHRMIVEQDGKKIREYPASYGKESDPKLVTRNGRYFVMEMKPKHHMERFNFDAYNGEFIHQNEDTVNEQGRSNVSQGCANLSAANAKDYYGIALPGDPRSTCLRRARTSGPTPGSSGRRSRRSPDE</sequence>